<dbReference type="Proteomes" id="UP001216674">
    <property type="component" value="Unassembled WGS sequence"/>
</dbReference>
<feature type="region of interest" description="Disordered" evidence="1">
    <location>
        <begin position="338"/>
        <end position="367"/>
    </location>
</feature>
<gene>
    <name evidence="2" type="ORF">P3W85_24385</name>
</gene>
<organism evidence="2 3">
    <name type="scientific">Cupriavidus basilensis</name>
    <dbReference type="NCBI Taxonomy" id="68895"/>
    <lineage>
        <taxon>Bacteria</taxon>
        <taxon>Pseudomonadati</taxon>
        <taxon>Pseudomonadota</taxon>
        <taxon>Betaproteobacteria</taxon>
        <taxon>Burkholderiales</taxon>
        <taxon>Burkholderiaceae</taxon>
        <taxon>Cupriavidus</taxon>
    </lineage>
</organism>
<evidence type="ECO:0000256" key="1">
    <source>
        <dbReference type="SAM" id="MobiDB-lite"/>
    </source>
</evidence>
<dbReference type="InterPro" id="IPR021815">
    <property type="entry name" value="TsiV"/>
</dbReference>
<proteinExistence type="predicted"/>
<reference evidence="2 3" key="1">
    <citation type="submission" date="2023-03" db="EMBL/GenBank/DDBJ databases">
        <title>Draft assemblies of triclosan tolerant bacteria isolated from returned activated sludge.</title>
        <authorList>
            <person name="Van Hamelsveld S."/>
        </authorList>
    </citation>
    <scope>NUCLEOTIDE SEQUENCE [LARGE SCALE GENOMIC DNA]</scope>
    <source>
        <strain evidence="2 3">GW210010_S58</strain>
    </source>
</reference>
<accession>A0ABT6AWJ5</accession>
<dbReference type="RefSeq" id="WP_276266666.1">
    <property type="nucleotide sequence ID" value="NZ_JARJLM010000409.1"/>
</dbReference>
<comment type="caution">
    <text evidence="2">The sequence shown here is derived from an EMBL/GenBank/DDBJ whole genome shotgun (WGS) entry which is preliminary data.</text>
</comment>
<dbReference type="Pfam" id="PF11876">
    <property type="entry name" value="TsiV"/>
    <property type="match status" value="1"/>
</dbReference>
<evidence type="ECO:0000313" key="3">
    <source>
        <dbReference type="Proteomes" id="UP001216674"/>
    </source>
</evidence>
<evidence type="ECO:0000313" key="2">
    <source>
        <dbReference type="EMBL" id="MDF3836066.1"/>
    </source>
</evidence>
<keyword evidence="3" id="KW-1185">Reference proteome</keyword>
<sequence>MSTTYQLFTQDVLDDFVAMLKEWPNSYYEIDGAEYAISPFISFYFAADPARHVETGLAMIDVHEAFERLLASPFKIQTHPDSERPHPYGSKRLGNLREWTRKIPRNKSFTFDFTDETNHRSSPTNAGYYWRASDLGFGGTKYSNVLLYYRWQWWLDNRDAWRRFVHDTITRLRPEQVYSGFAMANPLEFGTRSEVTVWDRALGPRFYGLDTDYPFIMDLHLPSGLRSPTWGFFLSDIWREKLSLDRDAVRAALADPRIRIDELDCGQWIELGPQPALYPVENGVPELPVMLNRLLRPLRHTNLDLLGFGEWDGDPNVRFNRRDTERWLARFDDNSDWPSPEVRGLAPDAPRQEPPLTHATGGEACPRTGWWVTSAKRDTRQHFEQGERLPIIESDHTHGMTLWQWDIDQREQITPPAEASREAQSLQPAPRAGLWLQSGQPLVRCRVGDGESLPLVDGVPVTWLWTEQPPPGMRATSGQPCPYPGVWHCEDIPTGPSTFLHGTPMPQVHGRDVTWFFAKTR</sequence>
<name>A0ABT6AWJ5_9BURK</name>
<dbReference type="EMBL" id="JARJLM010000409">
    <property type="protein sequence ID" value="MDF3836066.1"/>
    <property type="molecule type" value="Genomic_DNA"/>
</dbReference>
<protein>
    <submittedName>
        <fullName evidence="2">DUF3396 domain-containing protein</fullName>
    </submittedName>
</protein>